<keyword evidence="8" id="KW-1185">Reference proteome</keyword>
<dbReference type="Proteomes" id="UP000247696">
    <property type="component" value="Chromosome"/>
</dbReference>
<proteinExistence type="inferred from homology"/>
<dbReference type="EMBL" id="CP024988">
    <property type="protein sequence ID" value="AWT25063.1"/>
    <property type="molecule type" value="Genomic_DNA"/>
</dbReference>
<dbReference type="Pfam" id="PF00496">
    <property type="entry name" value="SBP_bac_5"/>
    <property type="match status" value="1"/>
</dbReference>
<evidence type="ECO:0000256" key="1">
    <source>
        <dbReference type="ARBA" id="ARBA00004196"/>
    </source>
</evidence>
<dbReference type="InterPro" id="IPR039424">
    <property type="entry name" value="SBP_5"/>
</dbReference>
<dbReference type="Gene3D" id="3.10.105.10">
    <property type="entry name" value="Dipeptide-binding Protein, Domain 3"/>
    <property type="match status" value="1"/>
</dbReference>
<evidence type="ECO:0000256" key="5">
    <source>
        <dbReference type="SAM" id="SignalP"/>
    </source>
</evidence>
<dbReference type="Gene3D" id="3.40.190.10">
    <property type="entry name" value="Periplasmic binding protein-like II"/>
    <property type="match status" value="1"/>
</dbReference>
<dbReference type="GO" id="GO:0030313">
    <property type="term" value="C:cell envelope"/>
    <property type="evidence" value="ECO:0007669"/>
    <property type="project" value="UniProtKB-SubCell"/>
</dbReference>
<dbReference type="SUPFAM" id="SSF53850">
    <property type="entry name" value="Periplasmic binding protein-like II"/>
    <property type="match status" value="1"/>
</dbReference>
<comment type="similarity">
    <text evidence="2">Belongs to the bacterial solute-binding protein 5 family.</text>
</comment>
<keyword evidence="4 5" id="KW-0732">Signal</keyword>
<dbReference type="KEGG" id="cpre:Csp1_02350"/>
<evidence type="ECO:0000259" key="6">
    <source>
        <dbReference type="Pfam" id="PF00496"/>
    </source>
</evidence>
<dbReference type="GO" id="GO:0042597">
    <property type="term" value="C:periplasmic space"/>
    <property type="evidence" value="ECO:0007669"/>
    <property type="project" value="UniProtKB-ARBA"/>
</dbReference>
<dbReference type="InterPro" id="IPR000914">
    <property type="entry name" value="SBP_5_dom"/>
</dbReference>
<evidence type="ECO:0000256" key="2">
    <source>
        <dbReference type="ARBA" id="ARBA00005695"/>
    </source>
</evidence>
<dbReference type="PANTHER" id="PTHR30290:SF10">
    <property type="entry name" value="PERIPLASMIC OLIGOPEPTIDE-BINDING PROTEIN-RELATED"/>
    <property type="match status" value="1"/>
</dbReference>
<dbReference type="PIRSF" id="PIRSF002741">
    <property type="entry name" value="MppA"/>
    <property type="match status" value="1"/>
</dbReference>
<name>A0A2Z3YUC2_9CORY</name>
<dbReference type="GO" id="GO:0015833">
    <property type="term" value="P:peptide transport"/>
    <property type="evidence" value="ECO:0007669"/>
    <property type="project" value="TreeGrafter"/>
</dbReference>
<evidence type="ECO:0000313" key="8">
    <source>
        <dbReference type="Proteomes" id="UP000247696"/>
    </source>
</evidence>
<dbReference type="RefSeq" id="WP_162620189.1">
    <property type="nucleotide sequence ID" value="NZ_CP024988.1"/>
</dbReference>
<dbReference type="InterPro" id="IPR030678">
    <property type="entry name" value="Peptide/Ni-bd"/>
</dbReference>
<comment type="subcellular location">
    <subcellularLocation>
        <location evidence="1">Cell envelope</location>
    </subcellularLocation>
</comment>
<dbReference type="GO" id="GO:1904680">
    <property type="term" value="F:peptide transmembrane transporter activity"/>
    <property type="evidence" value="ECO:0007669"/>
    <property type="project" value="TreeGrafter"/>
</dbReference>
<protein>
    <submittedName>
        <fullName evidence="7">Nickel-binding periplasmic protein</fullName>
    </submittedName>
</protein>
<dbReference type="GO" id="GO:0043190">
    <property type="term" value="C:ATP-binding cassette (ABC) transporter complex"/>
    <property type="evidence" value="ECO:0007669"/>
    <property type="project" value="InterPro"/>
</dbReference>
<accession>A0A2Z3YUC2</accession>
<sequence>MSAPFPTGLTTGRRWLRAGASTTAAVSALAFGAACAPSSASTADPDTITYVHEQEPPCIWGSWVQAAYTSRQVFDSLVSWDDDHPVPWLATQWSESDDRKNITFTLKEGVTFTDGTPFNADAVVANTEYWLKNLGWNSFSYITGATANSANSVTLHLSEPNPEIYRILANGHYGIQSPTALATHSDAENCQYPVGSGPWKVKKWSQGQNILFERNDNYDSAPENAGHQGPAFEKYLDWKFAPDANSRWSALVSGEAQAIYNPPASQWQTAEQEYSAHRFITGGRQQVFNFNVQKGPFTDVRVRQAFAFATDRRTIAEAVFKGSAPYEANGALSPTNPSYLDVNDSYRYDPERAGELLDDAGWARGSDGTREKDGKKLLVRIPFGSGAIVSQDGVSALQAVQEQANSVGFKVELIPMTQTQYFAGIGQSPDEAEIIFGYWIWPAQNILDIVYNAGTPEKPNGNNRNHFSDPAIQQRILEAQRESDPTERDREYKELQQFFNEEAISVGFYDFTNNVVTQNNVDGFWQDQGSNGMPVFSDIRLKGDS</sequence>
<reference evidence="8" key="1">
    <citation type="submission" date="2017-11" db="EMBL/GenBank/DDBJ databases">
        <title>Otitis media/interna in a cat caused by the recently described species Corynebacterium provencense.</title>
        <authorList>
            <person name="Kittl S."/>
            <person name="Brodard I."/>
            <person name="Rychener L."/>
            <person name="Jores J."/>
            <person name="Roosje P."/>
            <person name="Gobeli Brawand S."/>
        </authorList>
    </citation>
    <scope>NUCLEOTIDE SEQUENCE [LARGE SCALE GENOMIC DNA]</scope>
    <source>
        <strain evidence="8">17KM38</strain>
    </source>
</reference>
<keyword evidence="3" id="KW-0813">Transport</keyword>
<evidence type="ECO:0000256" key="3">
    <source>
        <dbReference type="ARBA" id="ARBA00022448"/>
    </source>
</evidence>
<evidence type="ECO:0000256" key="4">
    <source>
        <dbReference type="ARBA" id="ARBA00022729"/>
    </source>
</evidence>
<dbReference type="AlphaFoldDB" id="A0A2Z3YUC2"/>
<organism evidence="7 8">
    <name type="scientific">Corynebacterium provencense</name>
    <dbReference type="NCBI Taxonomy" id="1737425"/>
    <lineage>
        <taxon>Bacteria</taxon>
        <taxon>Bacillati</taxon>
        <taxon>Actinomycetota</taxon>
        <taxon>Actinomycetes</taxon>
        <taxon>Mycobacteriales</taxon>
        <taxon>Corynebacteriaceae</taxon>
        <taxon>Corynebacterium</taxon>
    </lineage>
</organism>
<evidence type="ECO:0000313" key="7">
    <source>
        <dbReference type="EMBL" id="AWT25063.1"/>
    </source>
</evidence>
<gene>
    <name evidence="7" type="primary">nikA_1</name>
    <name evidence="7" type="ORF">Csp1_02350</name>
</gene>
<feature type="domain" description="Solute-binding protein family 5" evidence="6">
    <location>
        <begin position="85"/>
        <end position="423"/>
    </location>
</feature>
<feature type="chain" id="PRO_5016373862" evidence="5">
    <location>
        <begin position="43"/>
        <end position="545"/>
    </location>
</feature>
<dbReference type="PANTHER" id="PTHR30290">
    <property type="entry name" value="PERIPLASMIC BINDING COMPONENT OF ABC TRANSPORTER"/>
    <property type="match status" value="1"/>
</dbReference>
<feature type="signal peptide" evidence="5">
    <location>
        <begin position="1"/>
        <end position="42"/>
    </location>
</feature>